<name>A0ABN7UKN4_GIGMA</name>
<comment type="caution">
    <text evidence="1">The sequence shown here is derived from an EMBL/GenBank/DDBJ whole genome shotgun (WGS) entry which is preliminary data.</text>
</comment>
<accession>A0ABN7UKN4</accession>
<gene>
    <name evidence="1" type="ORF">GMARGA_LOCUS6785</name>
</gene>
<protein>
    <submittedName>
        <fullName evidence="1">23526_t:CDS:1</fullName>
    </submittedName>
</protein>
<sequence>MAISTILALIDYYNISKIIDMESLYEASFNFEDDFNQESDIDVNK</sequence>
<reference evidence="1 2" key="1">
    <citation type="submission" date="2021-06" db="EMBL/GenBank/DDBJ databases">
        <authorList>
            <person name="Kallberg Y."/>
            <person name="Tangrot J."/>
            <person name="Rosling A."/>
        </authorList>
    </citation>
    <scope>NUCLEOTIDE SEQUENCE [LARGE SCALE GENOMIC DNA]</scope>
    <source>
        <strain evidence="1 2">120-4 pot B 10/14</strain>
    </source>
</reference>
<evidence type="ECO:0000313" key="2">
    <source>
        <dbReference type="Proteomes" id="UP000789901"/>
    </source>
</evidence>
<dbReference type="Proteomes" id="UP000789901">
    <property type="component" value="Unassembled WGS sequence"/>
</dbReference>
<organism evidence="1 2">
    <name type="scientific">Gigaspora margarita</name>
    <dbReference type="NCBI Taxonomy" id="4874"/>
    <lineage>
        <taxon>Eukaryota</taxon>
        <taxon>Fungi</taxon>
        <taxon>Fungi incertae sedis</taxon>
        <taxon>Mucoromycota</taxon>
        <taxon>Glomeromycotina</taxon>
        <taxon>Glomeromycetes</taxon>
        <taxon>Diversisporales</taxon>
        <taxon>Gigasporaceae</taxon>
        <taxon>Gigaspora</taxon>
    </lineage>
</organism>
<dbReference type="EMBL" id="CAJVQB010003143">
    <property type="protein sequence ID" value="CAG8598965.1"/>
    <property type="molecule type" value="Genomic_DNA"/>
</dbReference>
<keyword evidence="2" id="KW-1185">Reference proteome</keyword>
<proteinExistence type="predicted"/>
<evidence type="ECO:0000313" key="1">
    <source>
        <dbReference type="EMBL" id="CAG8598965.1"/>
    </source>
</evidence>